<comment type="similarity">
    <text evidence="2 9">Belongs to the cytochrome P450 family.</text>
</comment>
<dbReference type="InterPro" id="IPR002401">
    <property type="entry name" value="Cyt_P450_E_grp-I"/>
</dbReference>
<evidence type="ECO:0000313" key="10">
    <source>
        <dbReference type="EMBL" id="OAQ97666.1"/>
    </source>
</evidence>
<dbReference type="PRINTS" id="PR00385">
    <property type="entry name" value="P450"/>
</dbReference>
<dbReference type="Proteomes" id="UP000243081">
    <property type="component" value="Unassembled WGS sequence"/>
</dbReference>
<dbReference type="Pfam" id="PF00067">
    <property type="entry name" value="p450"/>
    <property type="match status" value="1"/>
</dbReference>
<evidence type="ECO:0000256" key="3">
    <source>
        <dbReference type="ARBA" id="ARBA00022617"/>
    </source>
</evidence>
<dbReference type="PANTHER" id="PTHR46300:SF7">
    <property type="entry name" value="P450, PUTATIVE (EUROFUNG)-RELATED"/>
    <property type="match status" value="1"/>
</dbReference>
<keyword evidence="5 9" id="KW-0560">Oxidoreductase</keyword>
<name>A0A179I4P4_CORDF</name>
<evidence type="ECO:0000256" key="7">
    <source>
        <dbReference type="ARBA" id="ARBA00023033"/>
    </source>
</evidence>
<dbReference type="GO" id="GO:0005506">
    <property type="term" value="F:iron ion binding"/>
    <property type="evidence" value="ECO:0007669"/>
    <property type="project" value="InterPro"/>
</dbReference>
<dbReference type="GO" id="GO:0016705">
    <property type="term" value="F:oxidoreductase activity, acting on paired donors, with incorporation or reduction of molecular oxygen"/>
    <property type="evidence" value="ECO:0007669"/>
    <property type="project" value="InterPro"/>
</dbReference>
<protein>
    <recommendedName>
        <fullName evidence="12">Cytochrome P450</fullName>
    </recommendedName>
</protein>
<proteinExistence type="inferred from homology"/>
<dbReference type="InterPro" id="IPR036396">
    <property type="entry name" value="Cyt_P450_sf"/>
</dbReference>
<dbReference type="Gene3D" id="1.10.630.10">
    <property type="entry name" value="Cytochrome P450"/>
    <property type="match status" value="1"/>
</dbReference>
<evidence type="ECO:0000256" key="2">
    <source>
        <dbReference type="ARBA" id="ARBA00010617"/>
    </source>
</evidence>
<comment type="caution">
    <text evidence="10">The sequence shown here is derived from an EMBL/GenBank/DDBJ whole genome shotgun (WGS) entry which is preliminary data.</text>
</comment>
<evidence type="ECO:0000256" key="8">
    <source>
        <dbReference type="PIRSR" id="PIRSR602401-1"/>
    </source>
</evidence>
<evidence type="ECO:0000256" key="6">
    <source>
        <dbReference type="ARBA" id="ARBA00023004"/>
    </source>
</evidence>
<keyword evidence="4 8" id="KW-0479">Metal-binding</keyword>
<accession>A0A179I4P4</accession>
<evidence type="ECO:0000256" key="1">
    <source>
        <dbReference type="ARBA" id="ARBA00001971"/>
    </source>
</evidence>
<dbReference type="OMA" id="HAVIHEC"/>
<feature type="binding site" description="axial binding residue" evidence="8">
    <location>
        <position position="160"/>
    </location>
    <ligand>
        <name>heme</name>
        <dbReference type="ChEBI" id="CHEBI:30413"/>
    </ligand>
    <ligandPart>
        <name>Fe</name>
        <dbReference type="ChEBI" id="CHEBI:18248"/>
    </ligandPart>
</feature>
<keyword evidence="11" id="KW-1185">Reference proteome</keyword>
<dbReference type="SUPFAM" id="SSF48264">
    <property type="entry name" value="Cytochrome P450"/>
    <property type="match status" value="1"/>
</dbReference>
<feature type="non-terminal residue" evidence="10">
    <location>
        <position position="1"/>
    </location>
</feature>
<evidence type="ECO:0000313" key="11">
    <source>
        <dbReference type="Proteomes" id="UP000243081"/>
    </source>
</evidence>
<organism evidence="10 11">
    <name type="scientific">Cordyceps confragosa</name>
    <name type="common">Lecanicillium lecanii</name>
    <dbReference type="NCBI Taxonomy" id="2714763"/>
    <lineage>
        <taxon>Eukaryota</taxon>
        <taxon>Fungi</taxon>
        <taxon>Dikarya</taxon>
        <taxon>Ascomycota</taxon>
        <taxon>Pezizomycotina</taxon>
        <taxon>Sordariomycetes</taxon>
        <taxon>Hypocreomycetidae</taxon>
        <taxon>Hypocreales</taxon>
        <taxon>Cordycipitaceae</taxon>
        <taxon>Akanthomyces</taxon>
    </lineage>
</organism>
<dbReference type="PROSITE" id="PS00086">
    <property type="entry name" value="CYTOCHROME_P450"/>
    <property type="match status" value="1"/>
</dbReference>
<dbReference type="OrthoDB" id="2789670at2759"/>
<keyword evidence="3 8" id="KW-0349">Heme</keyword>
<dbReference type="InterPro" id="IPR001128">
    <property type="entry name" value="Cyt_P450"/>
</dbReference>
<dbReference type="EMBL" id="LUKN01003262">
    <property type="protein sequence ID" value="OAQ97666.1"/>
    <property type="molecule type" value="Genomic_DNA"/>
</dbReference>
<dbReference type="GO" id="GO:0020037">
    <property type="term" value="F:heme binding"/>
    <property type="evidence" value="ECO:0007669"/>
    <property type="project" value="InterPro"/>
</dbReference>
<dbReference type="AlphaFoldDB" id="A0A179I4P4"/>
<gene>
    <name evidence="10" type="ORF">LLEC1_06257</name>
</gene>
<keyword evidence="7 9" id="KW-0503">Monooxygenase</keyword>
<sequence length="233" mass="25862">DGGGGGGIDEEDIKWTAASMYGAGVETSTSTLEGFVLAMVMFPEVQRTAQREIDRVVGPGRLPSFQDQPSLPYTARVVTEALRWFPVVPMGIAHTAQRDIVYDDRCLIPAGSYLLPAVWWFCHDPDVYADPEAFDPDRYREPRSEPDPRGVVFGFGRRVCPGRYFADASLFISVARLLAAFTIANDVDEQGRETTAELRHRPSMTSRPVKFPFKIVPRSAKHEALIRGENASV</sequence>
<reference evidence="10 11" key="1">
    <citation type="submission" date="2016-03" db="EMBL/GenBank/DDBJ databases">
        <title>Fine-scale spatial genetic structure of a fungal parasite of coffee scale insects.</title>
        <authorList>
            <person name="Jackson D."/>
            <person name="Zemenick K.A."/>
            <person name="Malloure B."/>
            <person name="Quandt C.A."/>
            <person name="James T.Y."/>
        </authorList>
    </citation>
    <scope>NUCLEOTIDE SEQUENCE [LARGE SCALE GENOMIC DNA]</scope>
    <source>
        <strain evidence="10 11">UM487</strain>
    </source>
</reference>
<dbReference type="GO" id="GO:0004497">
    <property type="term" value="F:monooxygenase activity"/>
    <property type="evidence" value="ECO:0007669"/>
    <property type="project" value="UniProtKB-KW"/>
</dbReference>
<dbReference type="InterPro" id="IPR017972">
    <property type="entry name" value="Cyt_P450_CS"/>
</dbReference>
<evidence type="ECO:0008006" key="12">
    <source>
        <dbReference type="Google" id="ProtNLM"/>
    </source>
</evidence>
<evidence type="ECO:0000256" key="4">
    <source>
        <dbReference type="ARBA" id="ARBA00022723"/>
    </source>
</evidence>
<dbReference type="InterPro" id="IPR050364">
    <property type="entry name" value="Cytochrome_P450_fung"/>
</dbReference>
<evidence type="ECO:0000256" key="5">
    <source>
        <dbReference type="ARBA" id="ARBA00023002"/>
    </source>
</evidence>
<keyword evidence="6 8" id="KW-0408">Iron</keyword>
<evidence type="ECO:0000256" key="9">
    <source>
        <dbReference type="RuleBase" id="RU000461"/>
    </source>
</evidence>
<comment type="cofactor">
    <cofactor evidence="1 8">
        <name>heme</name>
        <dbReference type="ChEBI" id="CHEBI:30413"/>
    </cofactor>
</comment>
<dbReference type="PRINTS" id="PR00463">
    <property type="entry name" value="EP450I"/>
</dbReference>
<dbReference type="PANTHER" id="PTHR46300">
    <property type="entry name" value="P450, PUTATIVE (EUROFUNG)-RELATED-RELATED"/>
    <property type="match status" value="1"/>
</dbReference>